<feature type="domain" description="DNA-directed DNA polymerase family B mitochondria/virus" evidence="9">
    <location>
        <begin position="178"/>
        <end position="406"/>
    </location>
</feature>
<evidence type="ECO:0000256" key="8">
    <source>
        <dbReference type="ARBA" id="ARBA00049244"/>
    </source>
</evidence>
<dbReference type="Pfam" id="PF03175">
    <property type="entry name" value="DNA_pol_B_2"/>
    <property type="match status" value="1"/>
</dbReference>
<dbReference type="GO" id="GO:0003677">
    <property type="term" value="F:DNA binding"/>
    <property type="evidence" value="ECO:0007669"/>
    <property type="project" value="UniProtKB-KW"/>
</dbReference>
<dbReference type="GO" id="GO:0000166">
    <property type="term" value="F:nucleotide binding"/>
    <property type="evidence" value="ECO:0007669"/>
    <property type="project" value="InterPro"/>
</dbReference>
<evidence type="ECO:0000313" key="10">
    <source>
        <dbReference type="EMBL" id="MBT9145770.1"/>
    </source>
</evidence>
<gene>
    <name evidence="10" type="ORF">DDT42_01647</name>
</gene>
<comment type="catalytic activity">
    <reaction evidence="8">
        <text>DNA(n) + a 2'-deoxyribonucleoside 5'-triphosphate = DNA(n+1) + diphosphate</text>
        <dbReference type="Rhea" id="RHEA:22508"/>
        <dbReference type="Rhea" id="RHEA-COMP:17339"/>
        <dbReference type="Rhea" id="RHEA-COMP:17340"/>
        <dbReference type="ChEBI" id="CHEBI:33019"/>
        <dbReference type="ChEBI" id="CHEBI:61560"/>
        <dbReference type="ChEBI" id="CHEBI:173112"/>
        <dbReference type="EC" id="2.7.7.7"/>
    </reaction>
</comment>
<dbReference type="PANTHER" id="PTHR33568:SF3">
    <property type="entry name" value="DNA-DIRECTED DNA POLYMERASE"/>
    <property type="match status" value="1"/>
</dbReference>
<protein>
    <recommendedName>
        <fullName evidence="2">DNA-directed DNA polymerase</fullName>
        <ecNumber evidence="2">2.7.7.7</ecNumber>
    </recommendedName>
</protein>
<evidence type="ECO:0000256" key="6">
    <source>
        <dbReference type="ARBA" id="ARBA00022932"/>
    </source>
</evidence>
<accession>A0A9E2F6W5</accession>
<sequence length="654" mass="76983">MIRILRQNKRKHGIHHPLLAVDIENNPTTGEFICAGIFGDIRKRFFKREGKKVKAIWTTERVGEDGSGLYFTEINKFHEFLLSLSKNSCLLIFFNLSYDKVYLDGIIKPPELDKNGELKQTVLTINTRTILLILKNGLKCMDLTNHADGSLDDWIGYLNMTEKYGIYKAELSNHQDRVMNDVKATYYLGRFLEDFYYEECGVPLCLTVGSNALRMFTQKFFKEYWFRKDDFLSDYERNAYYGGRSELFQKGSYYTYSYDVNGMYLSIMKEKVFPDVLSSYYIENGSHWERYFNKYLGIYHCRMKTPDNLYIPILPLRIGGKLKFPLGKFSGYWTSLELQEALKIGYEILEVYDFILYKKAKPCFQDYADFIWKKRGEYIAKDNKGMELMIKRLGNALYGKFAQRNGNNYFGRLKDYPKQLPEGVKIFEYNQEWWVVVDNKETPAKFEFPVISVFITAYARLKLFKAMELNKNSLIYCDTDSLKLTKPAKGIKIGEGLGEWSFLGEGLTTFYRPKFYGDKVKGVPKTATLIEETNEYKEFSFSKPLREREAIKRGLIPNQWREVTKVCSFLDDKRNWNGNQSAPLIINEDDLYQEFLEKEMKKHLLTDIDKRILKIPKKVIKNWEYELDTYVSELGFENAEELYNRYNYLKSLES</sequence>
<dbReference type="InterPro" id="IPR043502">
    <property type="entry name" value="DNA/RNA_pol_sf"/>
</dbReference>
<evidence type="ECO:0000259" key="9">
    <source>
        <dbReference type="Pfam" id="PF03175"/>
    </source>
</evidence>
<dbReference type="EMBL" id="QLTW01000166">
    <property type="protein sequence ID" value="MBT9145770.1"/>
    <property type="molecule type" value="Genomic_DNA"/>
</dbReference>
<dbReference type="PANTHER" id="PTHR33568">
    <property type="entry name" value="DNA POLYMERASE"/>
    <property type="match status" value="1"/>
</dbReference>
<keyword evidence="4" id="KW-0548">Nucleotidyltransferase</keyword>
<evidence type="ECO:0000313" key="11">
    <source>
        <dbReference type="Proteomes" id="UP000811545"/>
    </source>
</evidence>
<dbReference type="EC" id="2.7.7.7" evidence="2"/>
<dbReference type="InterPro" id="IPR004868">
    <property type="entry name" value="DNA-dir_DNA_pol_B_mt/vir"/>
</dbReference>
<dbReference type="SUPFAM" id="SSF56672">
    <property type="entry name" value="DNA/RNA polymerases"/>
    <property type="match status" value="1"/>
</dbReference>
<evidence type="ECO:0000256" key="2">
    <source>
        <dbReference type="ARBA" id="ARBA00012417"/>
    </source>
</evidence>
<name>A0A9E2F6W5_PSYF1</name>
<reference evidence="10 11" key="1">
    <citation type="journal article" date="2021" name="bioRxiv">
        <title>Unique metabolic strategies in Hadean analogues reveal hints for primordial physiology.</title>
        <authorList>
            <person name="Nobu M.K."/>
            <person name="Nakai R."/>
            <person name="Tamazawa S."/>
            <person name="Mori H."/>
            <person name="Toyoda A."/>
            <person name="Ijiri A."/>
            <person name="Suzuki S."/>
            <person name="Kurokawa K."/>
            <person name="Kamagata Y."/>
            <person name="Tamaki H."/>
        </authorList>
    </citation>
    <scope>NUCLEOTIDE SEQUENCE [LARGE SCALE GENOMIC DNA]</scope>
    <source>
        <strain evidence="10">BS525</strain>
    </source>
</reference>
<proteinExistence type="inferred from homology"/>
<dbReference type="InterPro" id="IPR023211">
    <property type="entry name" value="DNA_pol_palm_dom_sf"/>
</dbReference>
<keyword evidence="6" id="KW-0239">DNA-directed DNA polymerase</keyword>
<evidence type="ECO:0000256" key="4">
    <source>
        <dbReference type="ARBA" id="ARBA00022695"/>
    </source>
</evidence>
<evidence type="ECO:0000256" key="1">
    <source>
        <dbReference type="ARBA" id="ARBA00005755"/>
    </source>
</evidence>
<evidence type="ECO:0000256" key="7">
    <source>
        <dbReference type="ARBA" id="ARBA00023125"/>
    </source>
</evidence>
<keyword evidence="5" id="KW-0235">DNA replication</keyword>
<comment type="caution">
    <text evidence="10">The sequence shown here is derived from an EMBL/GenBank/DDBJ whole genome shotgun (WGS) entry which is preliminary data.</text>
</comment>
<dbReference type="GO" id="GO:0003887">
    <property type="term" value="F:DNA-directed DNA polymerase activity"/>
    <property type="evidence" value="ECO:0007669"/>
    <property type="project" value="UniProtKB-KW"/>
</dbReference>
<dbReference type="GO" id="GO:0006260">
    <property type="term" value="P:DNA replication"/>
    <property type="evidence" value="ECO:0007669"/>
    <property type="project" value="UniProtKB-KW"/>
</dbReference>
<comment type="similarity">
    <text evidence="1">Belongs to the DNA polymerase type-B family.</text>
</comment>
<dbReference type="AlphaFoldDB" id="A0A9E2F6W5"/>
<organism evidence="10 11">
    <name type="scientific">Psychracetigena formicireducens</name>
    <dbReference type="NCBI Taxonomy" id="2986056"/>
    <lineage>
        <taxon>Bacteria</taxon>
        <taxon>Bacillati</taxon>
        <taxon>Candidatus Lithacetigenota</taxon>
        <taxon>Candidatus Psychracetigena</taxon>
    </lineage>
</organism>
<dbReference type="Proteomes" id="UP000811545">
    <property type="component" value="Unassembled WGS sequence"/>
</dbReference>
<dbReference type="Gene3D" id="3.90.1600.10">
    <property type="entry name" value="Palm domain of DNA polymerase"/>
    <property type="match status" value="2"/>
</dbReference>
<keyword evidence="7" id="KW-0238">DNA-binding</keyword>
<evidence type="ECO:0000256" key="3">
    <source>
        <dbReference type="ARBA" id="ARBA00022679"/>
    </source>
</evidence>
<dbReference type="PROSITE" id="PS00116">
    <property type="entry name" value="DNA_POLYMERASE_B"/>
    <property type="match status" value="1"/>
</dbReference>
<keyword evidence="3" id="KW-0808">Transferase</keyword>
<evidence type="ECO:0000256" key="5">
    <source>
        <dbReference type="ARBA" id="ARBA00022705"/>
    </source>
</evidence>
<dbReference type="InterPro" id="IPR017964">
    <property type="entry name" value="DNA-dir_DNA_pol_B_CS"/>
</dbReference>